<keyword evidence="5" id="KW-0007">Acetylation</keyword>
<evidence type="ECO:0000256" key="13">
    <source>
        <dbReference type="RuleBase" id="RU003707"/>
    </source>
</evidence>
<dbReference type="FunFam" id="3.90.226.10:FF:000024">
    <property type="entry name" value="Delta3,5-delta2,4-dienoyl-CoA isomerase"/>
    <property type="match status" value="1"/>
</dbReference>
<evidence type="ECO:0000256" key="1">
    <source>
        <dbReference type="ARBA" id="ARBA00004275"/>
    </source>
</evidence>
<name>E4Y2J1_OIKDI</name>
<sequence length="298" mass="32347">MFRVVGNTFSRAVRSSSTAALECKAFLLSTPHPGVLQVEINRPKKGNSMNADFWLECEQVFNAAADDEKVRSIVLTASGEKFWSAGIDLMQLAGELGQVMEKDDIGHKARALRKMILRLQRPVNAIADCPKPVIGAIHGACIGGAIDVLSACDIRYSSSDAWFTIKEVDVGLAADLGTLQRFPKIIGNDSMARELALTARKFDASEAKDIGFVSKIYENKEETLSAALEVAKGIAEKSPVAVQGTKIVMNYARDHSVADGLVQIAEWNAAQLQSEDLMKSAQAAMMKQPLSDVEFEDL</sequence>
<evidence type="ECO:0000256" key="4">
    <source>
        <dbReference type="ARBA" id="ARBA00022832"/>
    </source>
</evidence>
<dbReference type="GO" id="GO:0051750">
    <property type="term" value="F:delta(3,5)-delta(2,4)-dienoyl-CoA isomerase activity"/>
    <property type="evidence" value="ECO:0007669"/>
    <property type="project" value="TreeGrafter"/>
</dbReference>
<dbReference type="Gene3D" id="3.90.226.10">
    <property type="entry name" value="2-enoyl-CoA Hydratase, Chain A, domain 1"/>
    <property type="match status" value="1"/>
</dbReference>
<evidence type="ECO:0000256" key="10">
    <source>
        <dbReference type="ARBA" id="ARBA00052809"/>
    </source>
</evidence>
<keyword evidence="8" id="KW-0413">Isomerase</keyword>
<dbReference type="Proteomes" id="UP000001307">
    <property type="component" value="Unassembled WGS sequence"/>
</dbReference>
<gene>
    <name evidence="14" type="ORF">GSOID_T00016392001</name>
</gene>
<reference evidence="14" key="1">
    <citation type="journal article" date="2010" name="Science">
        <title>Plasticity of animal genome architecture unmasked by rapid evolution of a pelagic tunicate.</title>
        <authorList>
            <person name="Denoeud F."/>
            <person name="Henriet S."/>
            <person name="Mungpakdee S."/>
            <person name="Aury J.M."/>
            <person name="Da Silva C."/>
            <person name="Brinkmann H."/>
            <person name="Mikhaleva J."/>
            <person name="Olsen L.C."/>
            <person name="Jubin C."/>
            <person name="Canestro C."/>
            <person name="Bouquet J.M."/>
            <person name="Danks G."/>
            <person name="Poulain J."/>
            <person name="Campsteijn C."/>
            <person name="Adamski M."/>
            <person name="Cross I."/>
            <person name="Yadetie F."/>
            <person name="Muffato M."/>
            <person name="Louis A."/>
            <person name="Butcher S."/>
            <person name="Tsagkogeorga G."/>
            <person name="Konrad A."/>
            <person name="Singh S."/>
            <person name="Jensen M.F."/>
            <person name="Cong E.H."/>
            <person name="Eikeseth-Otteraa H."/>
            <person name="Noel B."/>
            <person name="Anthouard V."/>
            <person name="Porcel B.M."/>
            <person name="Kachouri-Lafond R."/>
            <person name="Nishino A."/>
            <person name="Ugolini M."/>
            <person name="Chourrout P."/>
            <person name="Nishida H."/>
            <person name="Aasland R."/>
            <person name="Huzurbazar S."/>
            <person name="Westhof E."/>
            <person name="Delsuc F."/>
            <person name="Lehrach H."/>
            <person name="Reinhardt R."/>
            <person name="Weissenbach J."/>
            <person name="Roy S.W."/>
            <person name="Artiguenave F."/>
            <person name="Postlethwait J.H."/>
            <person name="Manak J.R."/>
            <person name="Thompson E.M."/>
            <person name="Jaillon O."/>
            <person name="Du Pasquier L."/>
            <person name="Boudinot P."/>
            <person name="Liberles D.A."/>
            <person name="Volff J.N."/>
            <person name="Philippe H."/>
            <person name="Lenhard B."/>
            <person name="Roest Crollius H."/>
            <person name="Wincker P."/>
            <person name="Chourrout D."/>
        </authorList>
    </citation>
    <scope>NUCLEOTIDE SEQUENCE [LARGE SCALE GENOMIC DNA]</scope>
</reference>
<dbReference type="Gene3D" id="1.10.12.10">
    <property type="entry name" value="Lyase 2-enoyl-coa Hydratase, Chain A, domain 2"/>
    <property type="match status" value="1"/>
</dbReference>
<dbReference type="PANTHER" id="PTHR43149:SF1">
    <property type="entry name" value="DELTA(3,5)-DELTA(2,4)-DIENOYL-COA ISOMERASE, MITOCHONDRIAL"/>
    <property type="match status" value="1"/>
</dbReference>
<keyword evidence="6" id="KW-0443">Lipid metabolism</keyword>
<comment type="function">
    <text evidence="11">Isomerization of 3-trans,5-cis-dienoyl-CoA to 2-trans,4-trans-dienoyl-CoA.</text>
</comment>
<dbReference type="NCBIfam" id="NF004794">
    <property type="entry name" value="PRK06142.1"/>
    <property type="match status" value="1"/>
</dbReference>
<proteinExistence type="inferred from homology"/>
<dbReference type="GO" id="GO:0006635">
    <property type="term" value="P:fatty acid beta-oxidation"/>
    <property type="evidence" value="ECO:0007669"/>
    <property type="project" value="UniProtKB-UniPathway"/>
</dbReference>
<organism evidence="14">
    <name type="scientific">Oikopleura dioica</name>
    <name type="common">Tunicate</name>
    <dbReference type="NCBI Taxonomy" id="34765"/>
    <lineage>
        <taxon>Eukaryota</taxon>
        <taxon>Metazoa</taxon>
        <taxon>Chordata</taxon>
        <taxon>Tunicata</taxon>
        <taxon>Appendicularia</taxon>
        <taxon>Copelata</taxon>
        <taxon>Oikopleuridae</taxon>
        <taxon>Oikopleura</taxon>
    </lineage>
</organism>
<comment type="catalytic activity">
    <reaction evidence="9">
        <text>(3E,5Z)-octadienoyl-CoA = (2E,4E)-octadienoyl-CoA</text>
        <dbReference type="Rhea" id="RHEA:45244"/>
        <dbReference type="ChEBI" id="CHEBI:62243"/>
        <dbReference type="ChEBI" id="CHEBI:85108"/>
    </reaction>
</comment>
<protein>
    <recommendedName>
        <fullName evidence="12">Delta(3,5)-Delta(2,4)-dienoyl-CoA isomerase, mitochondrial</fullName>
    </recommendedName>
</protein>
<dbReference type="InterPro" id="IPR029045">
    <property type="entry name" value="ClpP/crotonase-like_dom_sf"/>
</dbReference>
<dbReference type="AlphaFoldDB" id="E4Y2J1"/>
<keyword evidence="15" id="KW-1185">Reference proteome</keyword>
<dbReference type="InterPro" id="IPR045002">
    <property type="entry name" value="Ech1-like"/>
</dbReference>
<dbReference type="InParanoid" id="E4Y2J1"/>
<dbReference type="PROSITE" id="PS00166">
    <property type="entry name" value="ENOYL_COA_HYDRATASE"/>
    <property type="match status" value="1"/>
</dbReference>
<dbReference type="InterPro" id="IPR014748">
    <property type="entry name" value="Enoyl-CoA_hydra_C"/>
</dbReference>
<keyword evidence="7" id="KW-0576">Peroxisome</keyword>
<evidence type="ECO:0000313" key="14">
    <source>
        <dbReference type="EMBL" id="CBY16081.1"/>
    </source>
</evidence>
<comment type="similarity">
    <text evidence="3 13">Belongs to the enoyl-CoA hydratase/isomerase family.</text>
</comment>
<comment type="catalytic activity">
    <reaction evidence="10">
        <text>(3E,5Z,8Z,11Z,14Z)-eicosapentaenoyl-CoA = (2E,4E,8Z,11Z,14Z)-eicosapentaenoyl-CoA</text>
        <dbReference type="Rhea" id="RHEA:45224"/>
        <dbReference type="ChEBI" id="CHEBI:85090"/>
        <dbReference type="ChEBI" id="CHEBI:85091"/>
    </reaction>
</comment>
<evidence type="ECO:0000256" key="5">
    <source>
        <dbReference type="ARBA" id="ARBA00022990"/>
    </source>
</evidence>
<dbReference type="Pfam" id="PF00378">
    <property type="entry name" value="ECH_1"/>
    <property type="match status" value="1"/>
</dbReference>
<evidence type="ECO:0000256" key="2">
    <source>
        <dbReference type="ARBA" id="ARBA00005005"/>
    </source>
</evidence>
<dbReference type="FunFam" id="1.10.12.10:FF:000004">
    <property type="entry name" value="Delta3,5-delta2,4-dienoyl-CoA isomerase"/>
    <property type="match status" value="1"/>
</dbReference>
<evidence type="ECO:0000256" key="11">
    <source>
        <dbReference type="ARBA" id="ARBA00055786"/>
    </source>
</evidence>
<evidence type="ECO:0000256" key="8">
    <source>
        <dbReference type="ARBA" id="ARBA00023235"/>
    </source>
</evidence>
<dbReference type="CDD" id="cd06558">
    <property type="entry name" value="crotonase-like"/>
    <property type="match status" value="1"/>
</dbReference>
<evidence type="ECO:0000256" key="9">
    <source>
        <dbReference type="ARBA" id="ARBA00051408"/>
    </source>
</evidence>
<dbReference type="GO" id="GO:0005777">
    <property type="term" value="C:peroxisome"/>
    <property type="evidence" value="ECO:0007669"/>
    <property type="project" value="UniProtKB-SubCell"/>
</dbReference>
<evidence type="ECO:0000313" key="15">
    <source>
        <dbReference type="Proteomes" id="UP000001307"/>
    </source>
</evidence>
<dbReference type="SUPFAM" id="SSF52096">
    <property type="entry name" value="ClpP/crotonase"/>
    <property type="match status" value="1"/>
</dbReference>
<dbReference type="InterPro" id="IPR018376">
    <property type="entry name" value="Enoyl-CoA_hyd/isom_CS"/>
</dbReference>
<dbReference type="InterPro" id="IPR001753">
    <property type="entry name" value="Enoyl-CoA_hydra/iso"/>
</dbReference>
<comment type="subcellular location">
    <subcellularLocation>
        <location evidence="1">Peroxisome</location>
    </subcellularLocation>
</comment>
<dbReference type="GO" id="GO:0005739">
    <property type="term" value="C:mitochondrion"/>
    <property type="evidence" value="ECO:0007669"/>
    <property type="project" value="TreeGrafter"/>
</dbReference>
<dbReference type="OrthoDB" id="14970at2759"/>
<evidence type="ECO:0000256" key="6">
    <source>
        <dbReference type="ARBA" id="ARBA00023098"/>
    </source>
</evidence>
<evidence type="ECO:0000256" key="3">
    <source>
        <dbReference type="ARBA" id="ARBA00005254"/>
    </source>
</evidence>
<dbReference type="UniPathway" id="UPA00659"/>
<accession>E4Y2J1</accession>
<dbReference type="EMBL" id="FN653865">
    <property type="protein sequence ID" value="CBY16081.1"/>
    <property type="molecule type" value="Genomic_DNA"/>
</dbReference>
<keyword evidence="4" id="KW-0276">Fatty acid metabolism</keyword>
<evidence type="ECO:0000256" key="7">
    <source>
        <dbReference type="ARBA" id="ARBA00023140"/>
    </source>
</evidence>
<evidence type="ECO:0000256" key="12">
    <source>
        <dbReference type="ARBA" id="ARBA00071021"/>
    </source>
</evidence>
<comment type="pathway">
    <text evidence="2">Lipid metabolism; fatty acid beta-oxidation.</text>
</comment>
<dbReference type="PANTHER" id="PTHR43149">
    <property type="entry name" value="ENOYL-COA HYDRATASE"/>
    <property type="match status" value="1"/>
</dbReference>
<dbReference type="FunCoup" id="E4Y2J1">
    <property type="interactions" value="247"/>
</dbReference>